<dbReference type="EMBL" id="WIUZ02000002">
    <property type="protein sequence ID" value="KAF9790386.1"/>
    <property type="molecule type" value="Genomic_DNA"/>
</dbReference>
<name>A0A9P6LAQ9_9AGAM</name>
<evidence type="ECO:0000256" key="2">
    <source>
        <dbReference type="ARBA" id="ARBA00023043"/>
    </source>
</evidence>
<keyword evidence="6" id="KW-1185">Reference proteome</keyword>
<evidence type="ECO:0000313" key="6">
    <source>
        <dbReference type="Proteomes" id="UP000736335"/>
    </source>
</evidence>
<feature type="repeat" description="ANK" evidence="3">
    <location>
        <begin position="137"/>
        <end position="169"/>
    </location>
</feature>
<dbReference type="OrthoDB" id="539213at2759"/>
<protein>
    <recommendedName>
        <fullName evidence="7">Ankyrin</fullName>
    </recommendedName>
</protein>
<accession>A0A9P6LAQ9</accession>
<dbReference type="PANTHER" id="PTHR24173">
    <property type="entry name" value="ANKYRIN REPEAT CONTAINING"/>
    <property type="match status" value="1"/>
</dbReference>
<reference evidence="5" key="1">
    <citation type="journal article" date="2020" name="Nat. Commun.">
        <title>Large-scale genome sequencing of mycorrhizal fungi provides insights into the early evolution of symbiotic traits.</title>
        <authorList>
            <person name="Miyauchi S."/>
            <person name="Kiss E."/>
            <person name="Kuo A."/>
            <person name="Drula E."/>
            <person name="Kohler A."/>
            <person name="Sanchez-Garcia M."/>
            <person name="Morin E."/>
            <person name="Andreopoulos B."/>
            <person name="Barry K.W."/>
            <person name="Bonito G."/>
            <person name="Buee M."/>
            <person name="Carver A."/>
            <person name="Chen C."/>
            <person name="Cichocki N."/>
            <person name="Clum A."/>
            <person name="Culley D."/>
            <person name="Crous P.W."/>
            <person name="Fauchery L."/>
            <person name="Girlanda M."/>
            <person name="Hayes R.D."/>
            <person name="Keri Z."/>
            <person name="LaButti K."/>
            <person name="Lipzen A."/>
            <person name="Lombard V."/>
            <person name="Magnuson J."/>
            <person name="Maillard F."/>
            <person name="Murat C."/>
            <person name="Nolan M."/>
            <person name="Ohm R.A."/>
            <person name="Pangilinan J."/>
            <person name="Pereira M.F."/>
            <person name="Perotto S."/>
            <person name="Peter M."/>
            <person name="Pfister S."/>
            <person name="Riley R."/>
            <person name="Sitrit Y."/>
            <person name="Stielow J.B."/>
            <person name="Szollosi G."/>
            <person name="Zifcakova L."/>
            <person name="Stursova M."/>
            <person name="Spatafora J.W."/>
            <person name="Tedersoo L."/>
            <person name="Vaario L.M."/>
            <person name="Yamada A."/>
            <person name="Yan M."/>
            <person name="Wang P."/>
            <person name="Xu J."/>
            <person name="Bruns T."/>
            <person name="Baldrian P."/>
            <person name="Vilgalys R."/>
            <person name="Dunand C."/>
            <person name="Henrissat B."/>
            <person name="Grigoriev I.V."/>
            <person name="Hibbett D."/>
            <person name="Nagy L.G."/>
            <person name="Martin F.M."/>
        </authorList>
    </citation>
    <scope>NUCLEOTIDE SEQUENCE</scope>
    <source>
        <strain evidence="5">UH-Tt-Lm1</strain>
    </source>
</reference>
<evidence type="ECO:0000256" key="4">
    <source>
        <dbReference type="SAM" id="MobiDB-lite"/>
    </source>
</evidence>
<dbReference type="InterPro" id="IPR002110">
    <property type="entry name" value="Ankyrin_rpt"/>
</dbReference>
<keyword evidence="2 3" id="KW-0040">ANK repeat</keyword>
<dbReference type="InterPro" id="IPR036770">
    <property type="entry name" value="Ankyrin_rpt-contain_sf"/>
</dbReference>
<dbReference type="Pfam" id="PF12796">
    <property type="entry name" value="Ank_2"/>
    <property type="match status" value="1"/>
</dbReference>
<dbReference type="Gene3D" id="1.25.40.20">
    <property type="entry name" value="Ankyrin repeat-containing domain"/>
    <property type="match status" value="2"/>
</dbReference>
<feature type="compositionally biased region" description="Polar residues" evidence="4">
    <location>
        <begin position="590"/>
        <end position="611"/>
    </location>
</feature>
<feature type="region of interest" description="Disordered" evidence="4">
    <location>
        <begin position="645"/>
        <end position="664"/>
    </location>
</feature>
<organism evidence="5 6">
    <name type="scientific">Thelephora terrestris</name>
    <dbReference type="NCBI Taxonomy" id="56493"/>
    <lineage>
        <taxon>Eukaryota</taxon>
        <taxon>Fungi</taxon>
        <taxon>Dikarya</taxon>
        <taxon>Basidiomycota</taxon>
        <taxon>Agaricomycotina</taxon>
        <taxon>Agaricomycetes</taxon>
        <taxon>Thelephorales</taxon>
        <taxon>Thelephoraceae</taxon>
        <taxon>Thelephora</taxon>
    </lineage>
</organism>
<evidence type="ECO:0008006" key="7">
    <source>
        <dbReference type="Google" id="ProtNLM"/>
    </source>
</evidence>
<dbReference type="PANTHER" id="PTHR24173:SF74">
    <property type="entry name" value="ANKYRIN REPEAT DOMAIN-CONTAINING PROTEIN 16"/>
    <property type="match status" value="1"/>
</dbReference>
<comment type="caution">
    <text evidence="5">The sequence shown here is derived from an EMBL/GenBank/DDBJ whole genome shotgun (WGS) entry which is preliminary data.</text>
</comment>
<keyword evidence="1" id="KW-0677">Repeat</keyword>
<dbReference type="Proteomes" id="UP000736335">
    <property type="component" value="Unassembled WGS sequence"/>
</dbReference>
<evidence type="ECO:0000256" key="3">
    <source>
        <dbReference type="PROSITE-ProRule" id="PRU00023"/>
    </source>
</evidence>
<dbReference type="SMART" id="SM00248">
    <property type="entry name" value="ANK"/>
    <property type="match status" value="3"/>
</dbReference>
<dbReference type="PROSITE" id="PS50088">
    <property type="entry name" value="ANK_REPEAT"/>
    <property type="match status" value="1"/>
</dbReference>
<reference evidence="5" key="2">
    <citation type="submission" date="2020-11" db="EMBL/GenBank/DDBJ databases">
        <authorList>
            <consortium name="DOE Joint Genome Institute"/>
            <person name="Kuo A."/>
            <person name="Miyauchi S."/>
            <person name="Kiss E."/>
            <person name="Drula E."/>
            <person name="Kohler A."/>
            <person name="Sanchez-Garcia M."/>
            <person name="Andreopoulos B."/>
            <person name="Barry K.W."/>
            <person name="Bonito G."/>
            <person name="Buee M."/>
            <person name="Carver A."/>
            <person name="Chen C."/>
            <person name="Cichocki N."/>
            <person name="Clum A."/>
            <person name="Culley D."/>
            <person name="Crous P.W."/>
            <person name="Fauchery L."/>
            <person name="Girlanda M."/>
            <person name="Hayes R."/>
            <person name="Keri Z."/>
            <person name="Labutti K."/>
            <person name="Lipzen A."/>
            <person name="Lombard V."/>
            <person name="Magnuson J."/>
            <person name="Maillard F."/>
            <person name="Morin E."/>
            <person name="Murat C."/>
            <person name="Nolan M."/>
            <person name="Ohm R."/>
            <person name="Pangilinan J."/>
            <person name="Pereira M."/>
            <person name="Perotto S."/>
            <person name="Peter M."/>
            <person name="Riley R."/>
            <person name="Sitrit Y."/>
            <person name="Stielow B."/>
            <person name="Szollosi G."/>
            <person name="Zifcakova L."/>
            <person name="Stursova M."/>
            <person name="Spatafora J.W."/>
            <person name="Tedersoo L."/>
            <person name="Vaario L.-M."/>
            <person name="Yamada A."/>
            <person name="Yan M."/>
            <person name="Wang P."/>
            <person name="Xu J."/>
            <person name="Bruns T."/>
            <person name="Baldrian P."/>
            <person name="Vilgalys R."/>
            <person name="Henrissat B."/>
            <person name="Grigoriev I.V."/>
            <person name="Hibbett D."/>
            <person name="Nagy L.G."/>
            <person name="Martin F.M."/>
        </authorList>
    </citation>
    <scope>NUCLEOTIDE SEQUENCE</scope>
    <source>
        <strain evidence="5">UH-Tt-Lm1</strain>
    </source>
</reference>
<feature type="region of interest" description="Disordered" evidence="4">
    <location>
        <begin position="573"/>
        <end position="622"/>
    </location>
</feature>
<evidence type="ECO:0000313" key="5">
    <source>
        <dbReference type="EMBL" id="KAF9790386.1"/>
    </source>
</evidence>
<proteinExistence type="predicted"/>
<gene>
    <name evidence="5" type="ORF">BJ322DRAFT_1104045</name>
</gene>
<dbReference type="SUPFAM" id="SSF48403">
    <property type="entry name" value="Ankyrin repeat"/>
    <property type="match status" value="1"/>
</dbReference>
<evidence type="ECO:0000256" key="1">
    <source>
        <dbReference type="ARBA" id="ARBA00022737"/>
    </source>
</evidence>
<dbReference type="PROSITE" id="PS50297">
    <property type="entry name" value="ANK_REP_REGION"/>
    <property type="match status" value="1"/>
</dbReference>
<dbReference type="AlphaFoldDB" id="A0A9P6LAQ9"/>
<sequence length="844" mass="91792">MAPRPHDQDPQDRYLLDAALSGDDLAFTSALSAGADVNVVYEDGRNVILNVLTGQDWDSIDASNAPLMSISRLNILNAIITHRDVSLLTLNASSVTFCGVKSISPLGAAALLKKPTAVQTLLELAPGLVSVDLPDTKGRTPLMYACQNGGLEVVQHLLCHGARPDFRDAQFRTAVYYGLLHPRILWHCEDFLRRHRSGEITQHVNKRSICHAAQANALYHTNSPVIPPSHFYQDSHFVHTLIEAISSGKSDAVQSQLFPRSSPSQCLNPTSPDYLINAQDARGWSPIHYCVSSPSPTREILDALYLAGTDISLPTAGDLHTPLHCLALTSCQPLDALDAGLLYSFAVHLVRDLRAPLGARDRNGETCIHIAAERGASIDVLSAFLDCDPKSVVREIRNSRGLTAAEVAKPEYRTLFGLEAERPDSVASLRTVKPKRSLKSLKSVPSMASIASVIPSYDHVSPLPLEDFIPPSASLIPLLDQLFDDLRFISRSLPTTYSEADFDALEEHLADVVGMGNMLITVARDPVEAAAGSLREAQSSVGRISGLLNSVSKEIEDKLEIRTGAMVRWGESAIQARRRTTDSGSSGTTAVSQRSRTMSGSTKLGSSTDLSESCGEDLKERSTVSGTERLKKWLKKKLNVFPSLTASPPPTVVPQQTSGEPEEWEGARGLALRSSDRVLDAASRDLISIEECMTMAEQYIATGHHFLSKAETIFSQVVESRKYAIQTGRERAQNSRSVLDIHDIDLDPTLFTLPLPFPSVLTSPFGSPCSSSPSSPISGSPELSLIDGGFSDVEDDQLLRSLRRLIARKVELKVKGAQDEIEKAHLCMRIVKDVVKGLRQNTSL</sequence>